<feature type="region of interest" description="Disordered" evidence="1">
    <location>
        <begin position="1410"/>
        <end position="1632"/>
    </location>
</feature>
<protein>
    <submittedName>
        <fullName evidence="2">Uncharacterized protein</fullName>
    </submittedName>
</protein>
<feature type="compositionally biased region" description="Low complexity" evidence="1">
    <location>
        <begin position="1608"/>
        <end position="1624"/>
    </location>
</feature>
<feature type="region of interest" description="Disordered" evidence="1">
    <location>
        <begin position="1750"/>
        <end position="1775"/>
    </location>
</feature>
<feature type="compositionally biased region" description="Basic and acidic residues" evidence="1">
    <location>
        <begin position="1488"/>
        <end position="1507"/>
    </location>
</feature>
<accession>A0A1Q9BZA6</accession>
<feature type="compositionally biased region" description="Low complexity" evidence="1">
    <location>
        <begin position="1568"/>
        <end position="1578"/>
    </location>
</feature>
<feature type="region of interest" description="Disordered" evidence="1">
    <location>
        <begin position="1719"/>
        <end position="1738"/>
    </location>
</feature>
<proteinExistence type="predicted"/>
<feature type="region of interest" description="Disordered" evidence="1">
    <location>
        <begin position="12"/>
        <end position="31"/>
    </location>
</feature>
<feature type="compositionally biased region" description="Basic and acidic residues" evidence="1">
    <location>
        <begin position="1546"/>
        <end position="1558"/>
    </location>
</feature>
<organism evidence="2 3">
    <name type="scientific">Symbiodinium microadriaticum</name>
    <name type="common">Dinoflagellate</name>
    <name type="synonym">Zooxanthella microadriatica</name>
    <dbReference type="NCBI Taxonomy" id="2951"/>
    <lineage>
        <taxon>Eukaryota</taxon>
        <taxon>Sar</taxon>
        <taxon>Alveolata</taxon>
        <taxon>Dinophyceae</taxon>
        <taxon>Suessiales</taxon>
        <taxon>Symbiodiniaceae</taxon>
        <taxon>Symbiodinium</taxon>
    </lineage>
</organism>
<comment type="caution">
    <text evidence="2">The sequence shown here is derived from an EMBL/GenBank/DDBJ whole genome shotgun (WGS) entry which is preliminary data.</text>
</comment>
<name>A0A1Q9BZA6_SYMMI</name>
<feature type="compositionally biased region" description="Polar residues" evidence="1">
    <location>
        <begin position="1443"/>
        <end position="1455"/>
    </location>
</feature>
<evidence type="ECO:0000256" key="1">
    <source>
        <dbReference type="SAM" id="MobiDB-lite"/>
    </source>
</evidence>
<feature type="compositionally biased region" description="Low complexity" evidence="1">
    <location>
        <begin position="1587"/>
        <end position="1600"/>
    </location>
</feature>
<reference evidence="2 3" key="1">
    <citation type="submission" date="2016-02" db="EMBL/GenBank/DDBJ databases">
        <title>Genome analysis of coral dinoflagellate symbionts highlights evolutionary adaptations to a symbiotic lifestyle.</title>
        <authorList>
            <person name="Aranda M."/>
            <person name="Li Y."/>
            <person name="Liew Y.J."/>
            <person name="Baumgarten S."/>
            <person name="Simakov O."/>
            <person name="Wilson M."/>
            <person name="Piel J."/>
            <person name="Ashoor H."/>
            <person name="Bougouffa S."/>
            <person name="Bajic V.B."/>
            <person name="Ryu T."/>
            <person name="Ravasi T."/>
            <person name="Bayer T."/>
            <person name="Micklem G."/>
            <person name="Kim H."/>
            <person name="Bhak J."/>
            <person name="Lajeunesse T.C."/>
            <person name="Voolstra C.R."/>
        </authorList>
    </citation>
    <scope>NUCLEOTIDE SEQUENCE [LARGE SCALE GENOMIC DNA]</scope>
    <source>
        <strain evidence="2 3">CCMP2467</strain>
    </source>
</reference>
<dbReference type="Proteomes" id="UP000186817">
    <property type="component" value="Unassembled WGS sequence"/>
</dbReference>
<evidence type="ECO:0000313" key="3">
    <source>
        <dbReference type="Proteomes" id="UP000186817"/>
    </source>
</evidence>
<dbReference type="EMBL" id="LSRX01002170">
    <property type="protein sequence ID" value="OLP76016.1"/>
    <property type="molecule type" value="Genomic_DNA"/>
</dbReference>
<sequence>MAAGWQSLAVAAAAGSRGPQPVSDRHRDRETDMTVTVTVVTDLLADLRKVSSKEARSALHIESATLTALVRLEPGVCFSGRLTPWPQEAELLWQYLQCPQGAFSLHVKDALRLDQPVIVSSVRGSRGNVSLKHALFQTNAQVLHARTVLVTSQGIRLTLPEVFERWGCDPNSITLADVPCLWTPEVILALLLRGRWDNLLLKLSVHHIQKQHGRVLFWLRSLMQWPTQEDMVRLQGYGKTCVQAPSHALDAEDARFLLHWLRDHASAIIRENNEPEAMQLKLEQASEGLQVFLLAFQAGTASAGTGGKRLSNIAKSAEHLVNSIRVARHVRNKSKLAQIQDEFLDTAMPPALQNFARAAGRKPVSGSTISKSQVKVDAALALLHRAVLDESEGPIFLWCDSSPQLGTDWLLSIYDFIPKCRVVQCFHAANKLTSSVRAFCNAVDDMDPDEVEALVNARIAACSALRRDIRRHRQMPMAIGSGAGTMPDKNKAVALKFCHETSDANALRRVASQVQSFTVDLGVESGLSHAPGDIQDYLPAWMKVADAIIADDGLDMPEEEARTQQVFPNSMMTAGLDHVSNNLQSDLDEHLQGWAAWLPSFKAVAHLLSHKYLLKRLVARCVAGTQVASLASCFDTCVTSVAKWRWGTIVKALPTILDLLRPLSLVWDADKFMAKSQGPEHARQDQDLENEALDVGRISEAVKSARWKVYGQMILRLHQIANFISSWGSGCPCHHWPSKSNKYMQALDDALHSLGHPMDADGPRCACILAGKRAPEMATGRWKELMCELVEELRPQVLMDTLSLPEQDQESILNDFEHGVSYVQMVLDIKLAHWTELPWQLCALATDVTADRPETAKRILNTFEKLPQTEGAHHGITWRFMRPGGELREQLRRLADDPSARLEDLPELLYEVGRLRFIPVVERIVEGEHSLLHRYGGYRKVTGAYVSCALRLKEIDEVMETQDGRQGLFMAFNRCRKLRNLATLFRFAQHPEWVRIVSKPAEEQSGLQKAANAILYGNDPASLYIDLTGPKDQYSRQKKADEKQRAKLLQQLNPRRQLTHASVVNHAFMQHLAGQLIPGNFYSVPLEYSKQQAAIRSLDEAQQLPLASEDTDAKPSLAAAEADLCVRLDDDALEAVRSTASTGTDIAEEHVFFRILSSRAGSLRTIRGSVASRQRLRRGDITITFHKAVRCDDTGGWVLQSQPHQCSQSGALIHVLSGIGASLGDVSQMLCWERSEERVLSLPDVTSDGASAVLQRFIDEGSIEGKDSPLPMSSLDSSLHMHAVELREKGWLLETDSGWSLSFKALQHMSVGQMVRQSFSLGRPVEDLPLEEFSVFQLCKYLDSQGWTWQRLSEKAAPYQKGALKAEDMFREQDIRIAHGKSVQYYRFLLDGDFDAARLALEGGRKQAAAAVADETPEPEQPGSGALATLLPDEGFDFAGLLPTTSASPSVSGVTQKKAAKAAKAQGSKGRREHRAGDGSGTQIQDVDQDRPDPDPPHPDPPDRPDPVEPGMPEIDGNTTPPGAGVGSVSAGNPGPGSPMSSLTDVSDKDVGLWHSDPEDPDQEDAAADPSSAGNAGAHEAHDADADAAMPDAAADAEGPGPEPAPAPAGTHGSEASSSSGQAAVRNSDRVPVSRFVRPESIPSWGKCGFRITYRPPNDEGREFGAWQATCVFHARSAKTKCTKSLSMSDDSAKTREQCLNMVKNWLLAAPRFDRAHKHNQWNPRNHETPPGDALDAQAMLLDPPTDDVVADDVLDAPPENPRKRARPATAQSKAKAKAAKELTTLLAKLEDFIVTLRTSSVITCWNREVVKSHVQFAIVQFAFALPTLALVCIIDSLNLCGAGASFGVVKV</sequence>
<evidence type="ECO:0000313" key="2">
    <source>
        <dbReference type="EMBL" id="OLP76016.1"/>
    </source>
</evidence>
<keyword evidence="3" id="KW-1185">Reference proteome</keyword>
<dbReference type="OrthoDB" id="421278at2759"/>
<gene>
    <name evidence="2" type="ORF">AK812_SmicGene44106</name>
</gene>